<dbReference type="CDD" id="cd00446">
    <property type="entry name" value="GrpE"/>
    <property type="match status" value="1"/>
</dbReference>
<dbReference type="AlphaFoldDB" id="F2UB11"/>
<dbReference type="EMBL" id="GL832967">
    <property type="protein sequence ID" value="EGD74024.1"/>
    <property type="molecule type" value="Genomic_DNA"/>
</dbReference>
<dbReference type="GO" id="GO:0006457">
    <property type="term" value="P:protein folding"/>
    <property type="evidence" value="ECO:0007669"/>
    <property type="project" value="InterPro"/>
</dbReference>
<evidence type="ECO:0000256" key="4">
    <source>
        <dbReference type="RuleBase" id="RU000640"/>
    </source>
</evidence>
<evidence type="ECO:0000256" key="1">
    <source>
        <dbReference type="ARBA" id="ARBA00004305"/>
    </source>
</evidence>
<dbReference type="PANTHER" id="PTHR21237:SF23">
    <property type="entry name" value="GRPE PROTEIN HOMOLOG, MITOCHONDRIAL"/>
    <property type="match status" value="1"/>
</dbReference>
<dbReference type="RefSeq" id="XP_004993586.1">
    <property type="nucleotide sequence ID" value="XM_004993529.1"/>
</dbReference>
<dbReference type="Pfam" id="PF01025">
    <property type="entry name" value="GrpE"/>
    <property type="match status" value="1"/>
</dbReference>
<dbReference type="FunFam" id="2.30.22.10:FF:000002">
    <property type="entry name" value="GrpE protein homolog"/>
    <property type="match status" value="1"/>
</dbReference>
<dbReference type="Gene3D" id="3.90.20.20">
    <property type="match status" value="1"/>
</dbReference>
<evidence type="ECO:0000256" key="6">
    <source>
        <dbReference type="SAM" id="MobiDB-lite"/>
    </source>
</evidence>
<dbReference type="PROSITE" id="PS01071">
    <property type="entry name" value="GRPE"/>
    <property type="match status" value="1"/>
</dbReference>
<accession>F2UB11</accession>
<evidence type="ECO:0000256" key="2">
    <source>
        <dbReference type="ARBA" id="ARBA00009054"/>
    </source>
</evidence>
<dbReference type="SUPFAM" id="SSF58014">
    <property type="entry name" value="Coiled-coil domain of nucleotide exchange factor GrpE"/>
    <property type="match status" value="1"/>
</dbReference>
<gene>
    <name evidence="7" type="ORF">PTSG_05721</name>
</gene>
<name>F2UB11_SALR5</name>
<proteinExistence type="inferred from homology"/>
<dbReference type="GO" id="GO:0030150">
    <property type="term" value="P:protein import into mitochondrial matrix"/>
    <property type="evidence" value="ECO:0007669"/>
    <property type="project" value="TreeGrafter"/>
</dbReference>
<comment type="function">
    <text evidence="4">Essential component of the PAM complex, a complex required for the translocation of transit peptide-containing proteins from the inner membrane into the mitochondrial matrix in an ATP-dependent manner.</text>
</comment>
<dbReference type="Gene3D" id="2.30.22.10">
    <property type="entry name" value="Head domain of nucleotide exchange factor GrpE"/>
    <property type="match status" value="1"/>
</dbReference>
<dbReference type="KEGG" id="sre:PTSG_05721"/>
<dbReference type="PRINTS" id="PR00773">
    <property type="entry name" value="GRPEPROTEIN"/>
</dbReference>
<protein>
    <recommendedName>
        <fullName evidence="4">GrpE protein homolog</fullName>
    </recommendedName>
</protein>
<dbReference type="GO" id="GO:0000774">
    <property type="term" value="F:adenyl-nucleotide exchange factor activity"/>
    <property type="evidence" value="ECO:0007669"/>
    <property type="project" value="InterPro"/>
</dbReference>
<dbReference type="InterPro" id="IPR009012">
    <property type="entry name" value="GrpE_head"/>
</dbReference>
<keyword evidence="8" id="KW-1185">Reference proteome</keyword>
<dbReference type="GO" id="GO:0001405">
    <property type="term" value="C:PAM complex, Tim23 associated import motor"/>
    <property type="evidence" value="ECO:0007669"/>
    <property type="project" value="TreeGrafter"/>
</dbReference>
<dbReference type="HAMAP" id="MF_01151">
    <property type="entry name" value="GrpE"/>
    <property type="match status" value="1"/>
</dbReference>
<evidence type="ECO:0000313" key="8">
    <source>
        <dbReference type="Proteomes" id="UP000007799"/>
    </source>
</evidence>
<dbReference type="STRING" id="946362.F2UB11"/>
<dbReference type="OrthoDB" id="201635at2759"/>
<keyword evidence="3 4" id="KW-0143">Chaperone</keyword>
<dbReference type="GeneID" id="16074162"/>
<dbReference type="GO" id="GO:0042803">
    <property type="term" value="F:protein homodimerization activity"/>
    <property type="evidence" value="ECO:0007669"/>
    <property type="project" value="InterPro"/>
</dbReference>
<dbReference type="InterPro" id="IPR013805">
    <property type="entry name" value="GrpE_CC"/>
</dbReference>
<evidence type="ECO:0000313" key="7">
    <source>
        <dbReference type="EMBL" id="EGD74024.1"/>
    </source>
</evidence>
<sequence length="263" mass="29022">MSSQVMRMCTSTLRVLPRAGGLVAPRAAFAQPHLVHQRPAGSGFARFISFKSFMGSNDKQEESKADDNKSETTQAQEQQQQAQGQEGASAQDAASEADPHVTELEQQLKTAQEEAKDLKEKYLRALAEMENVRERARHQVEDAKHYGIQKFAKDMLEIADVLQLALDNVPQDAKEHGDAQALRDLNDGLQTTNKLLHNIFERHQLHLLNPVGEKFDPNHHDALFEVPPSDDATSGTVAVVTKAGYSLNGRTIRPAQVGVVAKK</sequence>
<dbReference type="FunCoup" id="F2UB11">
    <property type="interactions" value="1515"/>
</dbReference>
<dbReference type="eggNOG" id="KOG3003">
    <property type="taxonomic scope" value="Eukaryota"/>
</dbReference>
<feature type="compositionally biased region" description="Basic and acidic residues" evidence="6">
    <location>
        <begin position="58"/>
        <end position="70"/>
    </location>
</feature>
<comment type="similarity">
    <text evidence="2 5">Belongs to the GrpE family.</text>
</comment>
<dbReference type="SUPFAM" id="SSF51064">
    <property type="entry name" value="Head domain of nucleotide exchange factor GrpE"/>
    <property type="match status" value="1"/>
</dbReference>
<dbReference type="OMA" id="KNEKCNT"/>
<dbReference type="GO" id="GO:0051087">
    <property type="term" value="F:protein-folding chaperone binding"/>
    <property type="evidence" value="ECO:0007669"/>
    <property type="project" value="InterPro"/>
</dbReference>
<keyword evidence="4" id="KW-0496">Mitochondrion</keyword>
<feature type="region of interest" description="Disordered" evidence="6">
    <location>
        <begin position="56"/>
        <end position="115"/>
    </location>
</feature>
<evidence type="ECO:0000256" key="5">
    <source>
        <dbReference type="RuleBase" id="RU004478"/>
    </source>
</evidence>
<comment type="subcellular location">
    <subcellularLocation>
        <location evidence="1 4">Mitochondrion matrix</location>
    </subcellularLocation>
</comment>
<evidence type="ECO:0000256" key="3">
    <source>
        <dbReference type="ARBA" id="ARBA00023186"/>
    </source>
</evidence>
<dbReference type="InParanoid" id="F2UB11"/>
<organism evidence="8">
    <name type="scientific">Salpingoeca rosetta (strain ATCC 50818 / BSB-021)</name>
    <dbReference type="NCBI Taxonomy" id="946362"/>
    <lineage>
        <taxon>Eukaryota</taxon>
        <taxon>Choanoflagellata</taxon>
        <taxon>Craspedida</taxon>
        <taxon>Salpingoecidae</taxon>
        <taxon>Salpingoeca</taxon>
    </lineage>
</organism>
<reference evidence="7" key="1">
    <citation type="submission" date="2009-08" db="EMBL/GenBank/DDBJ databases">
        <title>Annotation of Salpingoeca rosetta.</title>
        <authorList>
            <consortium name="The Broad Institute Genome Sequencing Platform"/>
            <person name="Russ C."/>
            <person name="Cuomo C."/>
            <person name="Burger G."/>
            <person name="Gray M.W."/>
            <person name="Holland P.W.H."/>
            <person name="King N."/>
            <person name="Lang F.B.F."/>
            <person name="Roger A.J."/>
            <person name="Ruiz-Trillo I."/>
            <person name="Young S.K."/>
            <person name="Zeng Q."/>
            <person name="Gargeya S."/>
            <person name="Alvarado L."/>
            <person name="Berlin A."/>
            <person name="Chapman S.B."/>
            <person name="Chen Z."/>
            <person name="Freedman E."/>
            <person name="Gellesch M."/>
            <person name="Goldberg J."/>
            <person name="Griggs A."/>
            <person name="Gujja S."/>
            <person name="Heilman E."/>
            <person name="Heiman D."/>
            <person name="Howarth C."/>
            <person name="Mehta T."/>
            <person name="Neiman D."/>
            <person name="Pearson M."/>
            <person name="Roberts A."/>
            <person name="Saif S."/>
            <person name="Shea T."/>
            <person name="Shenoy N."/>
            <person name="Sisk P."/>
            <person name="Stolte C."/>
            <person name="Sykes S."/>
            <person name="White J."/>
            <person name="Yandava C."/>
            <person name="Haas B."/>
            <person name="Nusbaum C."/>
            <person name="Birren B."/>
        </authorList>
    </citation>
    <scope>NUCLEOTIDE SEQUENCE [LARGE SCALE GENOMIC DNA]</scope>
    <source>
        <strain evidence="7">ATCC 50818</strain>
    </source>
</reference>
<dbReference type="InterPro" id="IPR000740">
    <property type="entry name" value="GrpE"/>
</dbReference>
<dbReference type="Proteomes" id="UP000007799">
    <property type="component" value="Unassembled WGS sequence"/>
</dbReference>
<dbReference type="PANTHER" id="PTHR21237">
    <property type="entry name" value="GRPE PROTEIN"/>
    <property type="match status" value="1"/>
</dbReference>
<feature type="compositionally biased region" description="Low complexity" evidence="6">
    <location>
        <begin position="74"/>
        <end position="96"/>
    </location>
</feature>
<dbReference type="GO" id="GO:0051082">
    <property type="term" value="F:unfolded protein binding"/>
    <property type="evidence" value="ECO:0007669"/>
    <property type="project" value="TreeGrafter"/>
</dbReference>